<keyword evidence="5" id="KW-0539">Nucleus</keyword>
<name>A0AAV6UZF8_9ARAC</name>
<reference evidence="7 8" key="1">
    <citation type="journal article" date="2022" name="Nat. Ecol. Evol.">
        <title>A masculinizing supergene underlies an exaggerated male reproductive morph in a spider.</title>
        <authorList>
            <person name="Hendrickx F."/>
            <person name="De Corte Z."/>
            <person name="Sonet G."/>
            <person name="Van Belleghem S.M."/>
            <person name="Kostlbacher S."/>
            <person name="Vangestel C."/>
        </authorList>
    </citation>
    <scope>NUCLEOTIDE SEQUENCE [LARGE SCALE GENOMIC DNA]</scope>
    <source>
        <strain evidence="7">W744_W776</strain>
    </source>
</reference>
<evidence type="ECO:0000259" key="6">
    <source>
        <dbReference type="PROSITE" id="PS50888"/>
    </source>
</evidence>
<evidence type="ECO:0000256" key="1">
    <source>
        <dbReference type="ARBA" id="ARBA00004123"/>
    </source>
</evidence>
<dbReference type="Proteomes" id="UP000827092">
    <property type="component" value="Unassembled WGS sequence"/>
</dbReference>
<keyword evidence="3" id="KW-0238">DNA-binding</keyword>
<dbReference type="SMART" id="SM00353">
    <property type="entry name" value="HLH"/>
    <property type="match status" value="1"/>
</dbReference>
<comment type="caution">
    <text evidence="7">The sequence shown here is derived from an EMBL/GenBank/DDBJ whole genome shotgun (WGS) entry which is preliminary data.</text>
</comment>
<keyword evidence="4" id="KW-0804">Transcription</keyword>
<dbReference type="GO" id="GO:0032502">
    <property type="term" value="P:developmental process"/>
    <property type="evidence" value="ECO:0007669"/>
    <property type="project" value="TreeGrafter"/>
</dbReference>
<evidence type="ECO:0000256" key="4">
    <source>
        <dbReference type="ARBA" id="ARBA00023163"/>
    </source>
</evidence>
<organism evidence="7 8">
    <name type="scientific">Oedothorax gibbosus</name>
    <dbReference type="NCBI Taxonomy" id="931172"/>
    <lineage>
        <taxon>Eukaryota</taxon>
        <taxon>Metazoa</taxon>
        <taxon>Ecdysozoa</taxon>
        <taxon>Arthropoda</taxon>
        <taxon>Chelicerata</taxon>
        <taxon>Arachnida</taxon>
        <taxon>Araneae</taxon>
        <taxon>Araneomorphae</taxon>
        <taxon>Entelegynae</taxon>
        <taxon>Araneoidea</taxon>
        <taxon>Linyphiidae</taxon>
        <taxon>Erigoninae</taxon>
        <taxon>Oedothorax</taxon>
    </lineage>
</organism>
<protein>
    <recommendedName>
        <fullName evidence="6">BHLH domain-containing protein</fullName>
    </recommendedName>
</protein>
<dbReference type="InterPro" id="IPR011598">
    <property type="entry name" value="bHLH_dom"/>
</dbReference>
<dbReference type="PROSITE" id="PS50888">
    <property type="entry name" value="BHLH"/>
    <property type="match status" value="1"/>
</dbReference>
<dbReference type="GO" id="GO:0000977">
    <property type="term" value="F:RNA polymerase II transcription regulatory region sequence-specific DNA binding"/>
    <property type="evidence" value="ECO:0007669"/>
    <property type="project" value="TreeGrafter"/>
</dbReference>
<dbReference type="PANTHER" id="PTHR23349">
    <property type="entry name" value="BASIC HELIX-LOOP-HELIX TRANSCRIPTION FACTOR, TWIST"/>
    <property type="match status" value="1"/>
</dbReference>
<dbReference type="EMBL" id="JAFNEN010000203">
    <property type="protein sequence ID" value="KAG8189790.1"/>
    <property type="molecule type" value="Genomic_DNA"/>
</dbReference>
<keyword evidence="2" id="KW-0805">Transcription regulation</keyword>
<evidence type="ECO:0000313" key="7">
    <source>
        <dbReference type="EMBL" id="KAG8189790.1"/>
    </source>
</evidence>
<dbReference type="Pfam" id="PF00010">
    <property type="entry name" value="HLH"/>
    <property type="match status" value="1"/>
</dbReference>
<dbReference type="GO" id="GO:0005634">
    <property type="term" value="C:nucleus"/>
    <property type="evidence" value="ECO:0007669"/>
    <property type="project" value="UniProtKB-SubCell"/>
</dbReference>
<dbReference type="GO" id="GO:0000981">
    <property type="term" value="F:DNA-binding transcription factor activity, RNA polymerase II-specific"/>
    <property type="evidence" value="ECO:0007669"/>
    <property type="project" value="TreeGrafter"/>
</dbReference>
<sequence>MDTCHFDSEPVAHRNVANARERNRTSSVNIAFSVLRTRIPTEPRDRRLSKVETLRLATSYIRHLANTVTARAEGYNGGHVCKEFKYNFHEVDCPEKKRICTFCLSERKKRMGIAVSEKIGDENRKQSL</sequence>
<keyword evidence="8" id="KW-1185">Reference proteome</keyword>
<dbReference type="FunFam" id="4.10.280.10:FF:000010">
    <property type="entry name" value="Scleraxis bHLH transcription factor"/>
    <property type="match status" value="1"/>
</dbReference>
<dbReference type="PANTHER" id="PTHR23349:SF42">
    <property type="entry name" value="BHLH DOMAIN-CONTAINING PROTEIN"/>
    <property type="match status" value="1"/>
</dbReference>
<dbReference type="AlphaFoldDB" id="A0AAV6UZF8"/>
<proteinExistence type="predicted"/>
<feature type="domain" description="BHLH" evidence="6">
    <location>
        <begin position="12"/>
        <end position="64"/>
    </location>
</feature>
<evidence type="ECO:0000256" key="5">
    <source>
        <dbReference type="ARBA" id="ARBA00023242"/>
    </source>
</evidence>
<dbReference type="GO" id="GO:0046983">
    <property type="term" value="F:protein dimerization activity"/>
    <property type="evidence" value="ECO:0007669"/>
    <property type="project" value="InterPro"/>
</dbReference>
<comment type="subcellular location">
    <subcellularLocation>
        <location evidence="1">Nucleus</location>
    </subcellularLocation>
</comment>
<dbReference type="SUPFAM" id="SSF47459">
    <property type="entry name" value="HLH, helix-loop-helix DNA-binding domain"/>
    <property type="match status" value="1"/>
</dbReference>
<evidence type="ECO:0000256" key="3">
    <source>
        <dbReference type="ARBA" id="ARBA00023125"/>
    </source>
</evidence>
<evidence type="ECO:0000256" key="2">
    <source>
        <dbReference type="ARBA" id="ARBA00023015"/>
    </source>
</evidence>
<evidence type="ECO:0000313" key="8">
    <source>
        <dbReference type="Proteomes" id="UP000827092"/>
    </source>
</evidence>
<dbReference type="InterPro" id="IPR036638">
    <property type="entry name" value="HLH_DNA-bd_sf"/>
</dbReference>
<gene>
    <name evidence="7" type="ORF">JTE90_008103</name>
</gene>
<dbReference type="InterPro" id="IPR050283">
    <property type="entry name" value="E-box_TF_Regulators"/>
</dbReference>
<accession>A0AAV6UZF8</accession>
<dbReference type="Gene3D" id="4.10.280.10">
    <property type="entry name" value="Helix-loop-helix DNA-binding domain"/>
    <property type="match status" value="1"/>
</dbReference>